<name>A0A4Y2EZT3_ARAVE</name>
<gene>
    <name evidence="1" type="ORF">AVEN_183052_1</name>
</gene>
<keyword evidence="2" id="KW-1185">Reference proteome</keyword>
<evidence type="ECO:0000313" key="2">
    <source>
        <dbReference type="Proteomes" id="UP000499080"/>
    </source>
</evidence>
<dbReference type="InterPro" id="IPR012337">
    <property type="entry name" value="RNaseH-like_sf"/>
</dbReference>
<dbReference type="PANTHER" id="PTHR47331">
    <property type="entry name" value="PHD-TYPE DOMAIN-CONTAINING PROTEIN"/>
    <property type="match status" value="1"/>
</dbReference>
<protein>
    <recommendedName>
        <fullName evidence="3">Integrase catalytic domain-containing protein</fullName>
    </recommendedName>
</protein>
<evidence type="ECO:0000313" key="1">
    <source>
        <dbReference type="EMBL" id="GBM33799.1"/>
    </source>
</evidence>
<dbReference type="OrthoDB" id="6424057at2759"/>
<organism evidence="1 2">
    <name type="scientific">Araneus ventricosus</name>
    <name type="common">Orbweaver spider</name>
    <name type="synonym">Epeira ventricosa</name>
    <dbReference type="NCBI Taxonomy" id="182803"/>
    <lineage>
        <taxon>Eukaryota</taxon>
        <taxon>Metazoa</taxon>
        <taxon>Ecdysozoa</taxon>
        <taxon>Arthropoda</taxon>
        <taxon>Chelicerata</taxon>
        <taxon>Arachnida</taxon>
        <taxon>Araneae</taxon>
        <taxon>Araneomorphae</taxon>
        <taxon>Entelegynae</taxon>
        <taxon>Araneoidea</taxon>
        <taxon>Araneidae</taxon>
        <taxon>Araneus</taxon>
    </lineage>
</organism>
<dbReference type="EMBL" id="BGPR01000741">
    <property type="protein sequence ID" value="GBM33799.1"/>
    <property type="molecule type" value="Genomic_DNA"/>
</dbReference>
<comment type="caution">
    <text evidence="1">The sequence shown here is derived from an EMBL/GenBank/DDBJ whole genome shotgun (WGS) entry which is preliminary data.</text>
</comment>
<proteinExistence type="predicted"/>
<sequence>MTSCIPFSITGIDFASPLYVRNSKPLDTDYIALLTCSTTRALHIELVSDFITNKFLMGLQRFLGRCGLPHTINTNNSTTFHAANRELISLWNSLTSTKVQKFYGINGIKWKFIDSWAA</sequence>
<dbReference type="SUPFAM" id="SSF53098">
    <property type="entry name" value="Ribonuclease H-like"/>
    <property type="match status" value="1"/>
</dbReference>
<reference evidence="1 2" key="1">
    <citation type="journal article" date="2019" name="Sci. Rep.">
        <title>Orb-weaving spider Araneus ventricosus genome elucidates the spidroin gene catalogue.</title>
        <authorList>
            <person name="Kono N."/>
            <person name="Nakamura H."/>
            <person name="Ohtoshi R."/>
            <person name="Moran D.A.P."/>
            <person name="Shinohara A."/>
            <person name="Yoshida Y."/>
            <person name="Fujiwara M."/>
            <person name="Mori M."/>
            <person name="Tomita M."/>
            <person name="Arakawa K."/>
        </authorList>
    </citation>
    <scope>NUCLEOTIDE SEQUENCE [LARGE SCALE GENOMIC DNA]</scope>
</reference>
<dbReference type="Gene3D" id="3.30.420.10">
    <property type="entry name" value="Ribonuclease H-like superfamily/Ribonuclease H"/>
    <property type="match status" value="1"/>
</dbReference>
<evidence type="ECO:0008006" key="3">
    <source>
        <dbReference type="Google" id="ProtNLM"/>
    </source>
</evidence>
<dbReference type="Proteomes" id="UP000499080">
    <property type="component" value="Unassembled WGS sequence"/>
</dbReference>
<dbReference type="GO" id="GO:0003676">
    <property type="term" value="F:nucleic acid binding"/>
    <property type="evidence" value="ECO:0007669"/>
    <property type="project" value="InterPro"/>
</dbReference>
<accession>A0A4Y2EZT3</accession>
<dbReference type="PANTHER" id="PTHR47331:SF6">
    <property type="entry name" value="DOUBLECORTIN DOMAIN-CONTAINING PROTEIN"/>
    <property type="match status" value="1"/>
</dbReference>
<dbReference type="InterPro" id="IPR036397">
    <property type="entry name" value="RNaseH_sf"/>
</dbReference>
<dbReference type="AlphaFoldDB" id="A0A4Y2EZT3"/>